<dbReference type="EMBL" id="MYFO01000031">
    <property type="protein sequence ID" value="TFE84793.1"/>
    <property type="molecule type" value="Genomic_DNA"/>
</dbReference>
<feature type="domain" description="Glycosyl transferase family 3" evidence="5">
    <location>
        <begin position="86"/>
        <end position="323"/>
    </location>
</feature>
<evidence type="ECO:0000256" key="1">
    <source>
        <dbReference type="ARBA" id="ARBA00022676"/>
    </source>
</evidence>
<dbReference type="PANTHER" id="PTHR43285">
    <property type="entry name" value="ANTHRANILATE PHOSPHORIBOSYLTRANSFERASE"/>
    <property type="match status" value="1"/>
</dbReference>
<dbReference type="GO" id="GO:0005829">
    <property type="term" value="C:cytosol"/>
    <property type="evidence" value="ECO:0007669"/>
    <property type="project" value="TreeGrafter"/>
</dbReference>
<dbReference type="RefSeq" id="WP_134755685.1">
    <property type="nucleotide sequence ID" value="NZ_MYFO02000002.1"/>
</dbReference>
<sequence>MKEWIQAVGNGGPAARDLTYEEAVAAARAIAEGESTDAQNAAFLMALRMKGETGEELRAFVDVFRAHRLPFIEHKHSLNSISPYEGRHFVPVSLAVSLLLASVGFPQVLHGSGKLPPKLGVSLKEIVEGLGVAVDLSVHAWETVFVHHQIGFLWTDRLCPPIGRLRQVREQLGVRTVINTVEKMINPVHSSNLIIGVRSRAMMETLVPICAQSGFQTVYIVQGMEGSEDLAICEKSLIRIVTPWGDESRMVEPQKFGFAAGPLTPMNREEQIAVLLRLLAGDDGPELRRERDHIVFNAGLRLMWFDKVTSYEEGFQLADALLRRKEADKLLRRWSELSTRLYMQEAGLRAN</sequence>
<dbReference type="InterPro" id="IPR000312">
    <property type="entry name" value="Glycosyl_Trfase_fam3"/>
</dbReference>
<dbReference type="SUPFAM" id="SSF47648">
    <property type="entry name" value="Nucleoside phosphorylase/phosphoribosyltransferase N-terminal domain"/>
    <property type="match status" value="1"/>
</dbReference>
<evidence type="ECO:0000256" key="2">
    <source>
        <dbReference type="ARBA" id="ARBA00022679"/>
    </source>
</evidence>
<organism evidence="7 8">
    <name type="scientific">Paenibacillus athensensis</name>
    <dbReference type="NCBI Taxonomy" id="1967502"/>
    <lineage>
        <taxon>Bacteria</taxon>
        <taxon>Bacillati</taxon>
        <taxon>Bacillota</taxon>
        <taxon>Bacilli</taxon>
        <taxon>Bacillales</taxon>
        <taxon>Paenibacillaceae</taxon>
        <taxon>Paenibacillus</taxon>
    </lineage>
</organism>
<dbReference type="InterPro" id="IPR035902">
    <property type="entry name" value="Nuc_phospho_transferase"/>
</dbReference>
<evidence type="ECO:0000256" key="3">
    <source>
        <dbReference type="ARBA" id="ARBA00022822"/>
    </source>
</evidence>
<dbReference type="InterPro" id="IPR005940">
    <property type="entry name" value="Anthranilate_Pribosyl_Tfrase"/>
</dbReference>
<protein>
    <submittedName>
        <fullName evidence="7">Anthranilate phosphoribosyltransferase</fullName>
    </submittedName>
</protein>
<evidence type="ECO:0000256" key="4">
    <source>
        <dbReference type="ARBA" id="ARBA00023141"/>
    </source>
</evidence>
<keyword evidence="3" id="KW-0822">Tryptophan biosynthesis</keyword>
<evidence type="ECO:0000313" key="8">
    <source>
        <dbReference type="Proteomes" id="UP000298246"/>
    </source>
</evidence>
<keyword evidence="1 7" id="KW-0328">Glycosyltransferase</keyword>
<dbReference type="SUPFAM" id="SSF52418">
    <property type="entry name" value="Nucleoside phosphorylase/phosphoribosyltransferase catalytic domain"/>
    <property type="match status" value="1"/>
</dbReference>
<dbReference type="InterPro" id="IPR036320">
    <property type="entry name" value="Glycosyl_Trfase_fam3_N_dom_sf"/>
</dbReference>
<keyword evidence="4" id="KW-0057">Aromatic amino acid biosynthesis</keyword>
<evidence type="ECO:0000259" key="5">
    <source>
        <dbReference type="Pfam" id="PF00591"/>
    </source>
</evidence>
<keyword evidence="8" id="KW-1185">Reference proteome</keyword>
<dbReference type="Pfam" id="PF02885">
    <property type="entry name" value="Glycos_trans_3N"/>
    <property type="match status" value="1"/>
</dbReference>
<keyword evidence="3" id="KW-0028">Amino-acid biosynthesis</keyword>
<dbReference type="InterPro" id="IPR017459">
    <property type="entry name" value="Glycosyl_Trfase_fam3_N_dom"/>
</dbReference>
<dbReference type="GO" id="GO:0004048">
    <property type="term" value="F:anthranilate phosphoribosyltransferase activity"/>
    <property type="evidence" value="ECO:0007669"/>
    <property type="project" value="InterPro"/>
</dbReference>
<dbReference type="GO" id="GO:0000162">
    <property type="term" value="P:L-tryptophan biosynthetic process"/>
    <property type="evidence" value="ECO:0007669"/>
    <property type="project" value="UniProtKB-KW"/>
</dbReference>
<dbReference type="PANTHER" id="PTHR43285:SF2">
    <property type="entry name" value="ANTHRANILATE PHOSPHORIBOSYLTRANSFERASE"/>
    <property type="match status" value="1"/>
</dbReference>
<dbReference type="Proteomes" id="UP000298246">
    <property type="component" value="Unassembled WGS sequence"/>
</dbReference>
<accession>A0A4Y8PV02</accession>
<dbReference type="OrthoDB" id="9926at2"/>
<evidence type="ECO:0000259" key="6">
    <source>
        <dbReference type="Pfam" id="PF02885"/>
    </source>
</evidence>
<reference evidence="7 8" key="1">
    <citation type="submission" date="2017-03" db="EMBL/GenBank/DDBJ databases">
        <title>Isolation of Levoglucosan Utilizing Bacteria.</title>
        <authorList>
            <person name="Arya A.S."/>
        </authorList>
    </citation>
    <scope>NUCLEOTIDE SEQUENCE [LARGE SCALE GENOMIC DNA]</scope>
    <source>
        <strain evidence="7 8">MEC069</strain>
    </source>
</reference>
<gene>
    <name evidence="7" type="ORF">B5M42_18995</name>
</gene>
<dbReference type="AlphaFoldDB" id="A0A4Y8PV02"/>
<dbReference type="Gene3D" id="3.40.1030.10">
    <property type="entry name" value="Nucleoside phosphorylase/phosphoribosyltransferase catalytic domain"/>
    <property type="match status" value="1"/>
</dbReference>
<dbReference type="Pfam" id="PF00591">
    <property type="entry name" value="Glycos_transf_3"/>
    <property type="match status" value="1"/>
</dbReference>
<feature type="domain" description="Glycosyl transferase family 3 N-terminal" evidence="6">
    <location>
        <begin position="2"/>
        <end position="67"/>
    </location>
</feature>
<name>A0A4Y8PV02_9BACL</name>
<evidence type="ECO:0000313" key="7">
    <source>
        <dbReference type="EMBL" id="TFE84793.1"/>
    </source>
</evidence>
<dbReference type="Gene3D" id="1.20.970.10">
    <property type="entry name" value="Transferase, Pyrimidine Nucleoside Phosphorylase, Chain C"/>
    <property type="match status" value="1"/>
</dbReference>
<keyword evidence="2 7" id="KW-0808">Transferase</keyword>
<comment type="caution">
    <text evidence="7">The sequence shown here is derived from an EMBL/GenBank/DDBJ whole genome shotgun (WGS) entry which is preliminary data.</text>
</comment>
<proteinExistence type="predicted"/>